<dbReference type="GO" id="GO:0016757">
    <property type="term" value="F:glycosyltransferase activity"/>
    <property type="evidence" value="ECO:0007669"/>
    <property type="project" value="InterPro"/>
</dbReference>
<keyword evidence="1" id="KW-0472">Membrane</keyword>
<name>A0A6C0HW37_9ZZZZ</name>
<feature type="transmembrane region" description="Helical" evidence="1">
    <location>
        <begin position="5"/>
        <end position="22"/>
    </location>
</feature>
<dbReference type="SUPFAM" id="SSF53756">
    <property type="entry name" value="UDP-Glycosyltransferase/glycogen phosphorylase"/>
    <property type="match status" value="1"/>
</dbReference>
<keyword evidence="1" id="KW-1133">Transmembrane helix</keyword>
<evidence type="ECO:0000256" key="1">
    <source>
        <dbReference type="SAM" id="Phobius"/>
    </source>
</evidence>
<protein>
    <recommendedName>
        <fullName evidence="2">Glycosyl transferase family 1 domain-containing protein</fullName>
    </recommendedName>
</protein>
<accession>A0A6C0HW37</accession>
<dbReference type="AlphaFoldDB" id="A0A6C0HW37"/>
<evidence type="ECO:0000259" key="2">
    <source>
        <dbReference type="Pfam" id="PF00534"/>
    </source>
</evidence>
<dbReference type="Pfam" id="PF00534">
    <property type="entry name" value="Glycos_transf_1"/>
    <property type="match status" value="1"/>
</dbReference>
<sequence>MIKYIITGLLLALIFYFLYFNYNIDQFENAKPLPELTNPFVHLYDDAGNKLNVVLIAQPLGSDDQYRKYMENMAKVIFIGISSYMEFPHVPTNPEDNYKIEYFEQKQENFAYDYTTAYYLDMYFEMCKAWIHCFKQPEKYIPMDKPHALISESDFVNYKQIPYDEAMEREYDFLYSCPKVNETSSCDDWVSHNKNWELAKKCLPILCEKFKLKGLLVGRKDCEIPEGCKPYITTTGWLNYGDNINQYNKCKFIFVPNQRDASPRVITEAMSADCAVLINANILGGWKYAVDKTGELFTDENDIEAALNKFIPKLNNKEYKARQYIIDNYGPVNSGRKLKEFLFKNFGSKLNIKDCDYITMRGKLTGYDELKRQ</sequence>
<dbReference type="Gene3D" id="3.40.50.2000">
    <property type="entry name" value="Glycogen Phosphorylase B"/>
    <property type="match status" value="1"/>
</dbReference>
<reference evidence="3" key="1">
    <citation type="journal article" date="2020" name="Nature">
        <title>Giant virus diversity and host interactions through global metagenomics.</title>
        <authorList>
            <person name="Schulz F."/>
            <person name="Roux S."/>
            <person name="Paez-Espino D."/>
            <person name="Jungbluth S."/>
            <person name="Walsh D.A."/>
            <person name="Denef V.J."/>
            <person name="McMahon K.D."/>
            <person name="Konstantinidis K.T."/>
            <person name="Eloe-Fadrosh E.A."/>
            <person name="Kyrpides N.C."/>
            <person name="Woyke T."/>
        </authorList>
    </citation>
    <scope>NUCLEOTIDE SEQUENCE</scope>
    <source>
        <strain evidence="3">GVMAG-M-3300023184-177</strain>
    </source>
</reference>
<evidence type="ECO:0000313" key="3">
    <source>
        <dbReference type="EMBL" id="QHT84447.1"/>
    </source>
</evidence>
<proteinExistence type="predicted"/>
<feature type="domain" description="Glycosyl transferase family 1" evidence="2">
    <location>
        <begin position="227"/>
        <end position="325"/>
    </location>
</feature>
<organism evidence="3">
    <name type="scientific">viral metagenome</name>
    <dbReference type="NCBI Taxonomy" id="1070528"/>
    <lineage>
        <taxon>unclassified sequences</taxon>
        <taxon>metagenomes</taxon>
        <taxon>organismal metagenomes</taxon>
    </lineage>
</organism>
<dbReference type="InterPro" id="IPR001296">
    <property type="entry name" value="Glyco_trans_1"/>
</dbReference>
<keyword evidence="1" id="KW-0812">Transmembrane</keyword>
<dbReference type="EMBL" id="MN740018">
    <property type="protein sequence ID" value="QHT84447.1"/>
    <property type="molecule type" value="Genomic_DNA"/>
</dbReference>